<dbReference type="Gene3D" id="6.10.140.2130">
    <property type="match status" value="2"/>
</dbReference>
<dbReference type="InterPro" id="IPR004018">
    <property type="entry name" value="RPEL_repeat"/>
</dbReference>
<evidence type="ECO:0000256" key="7">
    <source>
        <dbReference type="ARBA" id="ARBA00023203"/>
    </source>
</evidence>
<feature type="repeat" description="RPEL" evidence="9">
    <location>
        <begin position="76"/>
        <end position="101"/>
    </location>
</feature>
<evidence type="ECO:0000256" key="3">
    <source>
        <dbReference type="ARBA" id="ARBA00022473"/>
    </source>
</evidence>
<dbReference type="GO" id="GO:0005737">
    <property type="term" value="C:cytoplasm"/>
    <property type="evidence" value="ECO:0007669"/>
    <property type="project" value="UniProtKB-SubCell"/>
</dbReference>
<dbReference type="GO" id="GO:0072542">
    <property type="term" value="F:protein phosphatase activator activity"/>
    <property type="evidence" value="ECO:0007669"/>
    <property type="project" value="UniProtKB-UniRule"/>
</dbReference>
<gene>
    <name evidence="12" type="ORF">J1605_001489</name>
</gene>
<dbReference type="PROSITE" id="PS51073">
    <property type="entry name" value="RPEL"/>
    <property type="match status" value="2"/>
</dbReference>
<keyword evidence="6 10" id="KW-0524">Neurogenesis</keyword>
<keyword evidence="3 10" id="KW-0217">Developmental protein</keyword>
<evidence type="ECO:0000313" key="12">
    <source>
        <dbReference type="EMBL" id="KAJ8798364.1"/>
    </source>
</evidence>
<evidence type="ECO:0000313" key="13">
    <source>
        <dbReference type="Proteomes" id="UP001159641"/>
    </source>
</evidence>
<evidence type="ECO:0000256" key="8">
    <source>
        <dbReference type="ARBA" id="ARBA00023273"/>
    </source>
</evidence>
<dbReference type="GO" id="GO:0007266">
    <property type="term" value="P:Rho protein signal transduction"/>
    <property type="evidence" value="ECO:0007669"/>
    <property type="project" value="UniProtKB-UniRule"/>
</dbReference>
<sequence length="153" mass="17814">MPRTAGNHQNLGEGHGTNFPSETSEGTNLSNTLILDFWTPEVRLSQRPTPEELEQRNILQPKNEADHQAEKREITRQLTRKLSQRPTVAELLARKILRFNEYVEVTDAHDYERQADKPWAKLTPADKTSIRKELNEFKSSEMELHEESKHFTH</sequence>
<feature type="compositionally biased region" description="Polar residues" evidence="11">
    <location>
        <begin position="18"/>
        <end position="27"/>
    </location>
</feature>
<comment type="subunit">
    <text evidence="2 10">Binds PPP1CA and actin.</text>
</comment>
<dbReference type="GO" id="GO:0008157">
    <property type="term" value="F:protein phosphatase 1 binding"/>
    <property type="evidence" value="ECO:0007669"/>
    <property type="project" value="UniProtKB-UniRule"/>
</dbReference>
<accession>A0AB34I722</accession>
<evidence type="ECO:0000256" key="9">
    <source>
        <dbReference type="PROSITE-ProRule" id="PRU00401"/>
    </source>
</evidence>
<comment type="function">
    <text evidence="10">Regulator of protein phosphatase 1 (PP1) required for neural tube and optic fissure closure, and enteric neural crest cell (ENCCs) migration during development. Acts as an activator of PP1. During neural tube closure, localizes to the ventral neural tube and activates PP1, leading to down-regulate cell proliferation within cranial neural tissue and the neural retina. Also acts as a regulator of migration of enteric neural crest cells (ENCCs) by activating PP1, leading to repression of the integrin signaling through the rho/rock pathway.</text>
</comment>
<dbReference type="PANTHER" id="PTHR12751">
    <property type="entry name" value="PHOSPHATASE AND ACTIN REGULATOR PHACTR"/>
    <property type="match status" value="1"/>
</dbReference>
<protein>
    <recommendedName>
        <fullName evidence="10">Phosphatase and actin regulator 4</fullName>
    </recommendedName>
</protein>
<comment type="caution">
    <text evidence="12">The sequence shown here is derived from an EMBL/GenBank/DDBJ whole genome shotgun (WGS) entry which is preliminary data.</text>
</comment>
<dbReference type="EMBL" id="JAIQCJ010000074">
    <property type="protein sequence ID" value="KAJ8798364.1"/>
    <property type="molecule type" value="Genomic_DNA"/>
</dbReference>
<comment type="subcellular location">
    <subcellularLocation>
        <location evidence="10">Cytoplasm</location>
    </subcellularLocation>
    <subcellularLocation>
        <location evidence="10">Cell projection</location>
        <location evidence="10">Lamellipodium</location>
    </subcellularLocation>
</comment>
<keyword evidence="13" id="KW-1185">Reference proteome</keyword>
<feature type="region of interest" description="Disordered" evidence="11">
    <location>
        <begin position="1"/>
        <end position="27"/>
    </location>
</feature>
<name>A0AB34I722_ESCRO</name>
<evidence type="ECO:0000256" key="4">
    <source>
        <dbReference type="ARBA" id="ARBA00022490"/>
    </source>
</evidence>
<feature type="repeat" description="RPEL" evidence="9">
    <location>
        <begin position="38"/>
        <end position="63"/>
    </location>
</feature>
<keyword evidence="7 10" id="KW-0009">Actin-binding</keyword>
<evidence type="ECO:0000256" key="6">
    <source>
        <dbReference type="ARBA" id="ARBA00022902"/>
    </source>
</evidence>
<dbReference type="Proteomes" id="UP001159641">
    <property type="component" value="Unassembled WGS sequence"/>
</dbReference>
<dbReference type="GO" id="GO:0030036">
    <property type="term" value="P:actin cytoskeleton organization"/>
    <property type="evidence" value="ECO:0007669"/>
    <property type="project" value="UniProtKB-UniRule"/>
</dbReference>
<keyword evidence="4 10" id="KW-0963">Cytoplasm</keyword>
<dbReference type="GO" id="GO:0001843">
    <property type="term" value="P:neural tube closure"/>
    <property type="evidence" value="ECO:0007669"/>
    <property type="project" value="UniProtKB-UniRule"/>
</dbReference>
<keyword evidence="5" id="KW-0677">Repeat</keyword>
<dbReference type="GO" id="GO:0061386">
    <property type="term" value="P:closure of optic fissure"/>
    <property type="evidence" value="ECO:0007669"/>
    <property type="project" value="UniProtKB-UniRule"/>
</dbReference>
<comment type="similarity">
    <text evidence="1 10">Belongs to the phosphatase and actin regulator family.</text>
</comment>
<dbReference type="SMART" id="SM00707">
    <property type="entry name" value="RPEL"/>
    <property type="match status" value="2"/>
</dbReference>
<dbReference type="GO" id="GO:0048484">
    <property type="term" value="P:enteric nervous system development"/>
    <property type="evidence" value="ECO:0007669"/>
    <property type="project" value="UniProtKB-UniRule"/>
</dbReference>
<evidence type="ECO:0000256" key="1">
    <source>
        <dbReference type="ARBA" id="ARBA00009795"/>
    </source>
</evidence>
<evidence type="ECO:0000256" key="10">
    <source>
        <dbReference type="RuleBase" id="RU367131"/>
    </source>
</evidence>
<dbReference type="GO" id="GO:0003779">
    <property type="term" value="F:actin binding"/>
    <property type="evidence" value="ECO:0007669"/>
    <property type="project" value="UniProtKB-UniRule"/>
</dbReference>
<evidence type="ECO:0000256" key="11">
    <source>
        <dbReference type="SAM" id="MobiDB-lite"/>
    </source>
</evidence>
<proteinExistence type="inferred from homology"/>
<dbReference type="GO" id="GO:2001045">
    <property type="term" value="P:negative regulation of integrin-mediated signaling pathway"/>
    <property type="evidence" value="ECO:0007669"/>
    <property type="project" value="UniProtKB-UniRule"/>
</dbReference>
<dbReference type="AlphaFoldDB" id="A0AB34I722"/>
<dbReference type="GO" id="GO:0051726">
    <property type="term" value="P:regulation of cell cycle"/>
    <property type="evidence" value="ECO:0007669"/>
    <property type="project" value="UniProtKB-UniRule"/>
</dbReference>
<feature type="region of interest" description="Disordered" evidence="11">
    <location>
        <begin position="45"/>
        <end position="71"/>
    </location>
</feature>
<dbReference type="PANTHER" id="PTHR12751:SF4">
    <property type="entry name" value="PHOSPHATASE AND ACTIN REGULATOR 4"/>
    <property type="match status" value="1"/>
</dbReference>
<evidence type="ECO:0000256" key="2">
    <source>
        <dbReference type="ARBA" id="ARBA00011844"/>
    </source>
</evidence>
<dbReference type="GO" id="GO:0030027">
    <property type="term" value="C:lamellipodium"/>
    <property type="evidence" value="ECO:0007669"/>
    <property type="project" value="UniProtKB-SubCell"/>
</dbReference>
<keyword evidence="8 10" id="KW-0966">Cell projection</keyword>
<reference evidence="12 13" key="1">
    <citation type="submission" date="2022-11" db="EMBL/GenBank/DDBJ databases">
        <title>Whole genome sequence of Eschrichtius robustus ER-17-0199.</title>
        <authorList>
            <person name="Bruniche-Olsen A."/>
            <person name="Black A.N."/>
            <person name="Fields C.J."/>
            <person name="Walden K."/>
            <person name="Dewoody J.A."/>
        </authorList>
    </citation>
    <scope>NUCLEOTIDE SEQUENCE [LARGE SCALE GENOMIC DNA]</scope>
    <source>
        <strain evidence="12">ER-17-0199</strain>
        <tissue evidence="12">Blubber</tissue>
    </source>
</reference>
<evidence type="ECO:0000256" key="5">
    <source>
        <dbReference type="ARBA" id="ARBA00022737"/>
    </source>
</evidence>
<dbReference type="Pfam" id="PF02755">
    <property type="entry name" value="RPEL"/>
    <property type="match status" value="2"/>
</dbReference>
<organism evidence="12 13">
    <name type="scientific">Eschrichtius robustus</name>
    <name type="common">California gray whale</name>
    <name type="synonym">Eschrichtius gibbosus</name>
    <dbReference type="NCBI Taxonomy" id="9764"/>
    <lineage>
        <taxon>Eukaryota</taxon>
        <taxon>Metazoa</taxon>
        <taxon>Chordata</taxon>
        <taxon>Craniata</taxon>
        <taxon>Vertebrata</taxon>
        <taxon>Euteleostomi</taxon>
        <taxon>Mammalia</taxon>
        <taxon>Eutheria</taxon>
        <taxon>Laurasiatheria</taxon>
        <taxon>Artiodactyla</taxon>
        <taxon>Whippomorpha</taxon>
        <taxon>Cetacea</taxon>
        <taxon>Mysticeti</taxon>
        <taxon>Eschrichtiidae</taxon>
        <taxon>Eschrichtius</taxon>
    </lineage>
</organism>
<feature type="compositionally biased region" description="Polar residues" evidence="11">
    <location>
        <begin position="1"/>
        <end position="10"/>
    </location>
</feature>
<dbReference type="GO" id="GO:0001755">
    <property type="term" value="P:neural crest cell migration"/>
    <property type="evidence" value="ECO:0007669"/>
    <property type="project" value="UniProtKB-UniRule"/>
</dbReference>